<keyword evidence="3" id="KW-1185">Reference proteome</keyword>
<proteinExistence type="predicted"/>
<dbReference type="KEGG" id="noa:BKM31_22325"/>
<sequence length="379" mass="40656">MRTALIAGSAAVAVTVVTLAATLLLNGGERPAASPPPSPDQVVPELPEPSPEDLVPVTATLPASGVGPVRYAYYDFCQDKWKPGEDNAPVADETCLQWKVVLPDGTRYRVADALSIYTDQTKKNYMNTAAPLAISQDGRRIAYYDPRRERFAVRELGTGQVWEIPRHVERATMVKNGALIAFSPDGSRLGLNLVGRARVVVDVESGQVVEKVPGGWYFLYPADEGVPMVVERGNGRFGVLADGAVKALRDWPTWMIAGTVSPDGTTVALLTGPARQGEHMTSGEPYDKIVTVDRVSGQVASEVGLDAPPNMGPYRLGQWLNAHEVLALGGTAPVPGDGRLRDMGETRYAIDVTTGKVRELDRYRLPPWGGSVSAPGFPG</sequence>
<dbReference type="InterPro" id="IPR015943">
    <property type="entry name" value="WD40/YVTN_repeat-like_dom_sf"/>
</dbReference>
<evidence type="ECO:0000313" key="2">
    <source>
        <dbReference type="EMBL" id="AQZ63831.1"/>
    </source>
</evidence>
<dbReference type="EMBL" id="CP017717">
    <property type="protein sequence ID" value="AQZ63831.1"/>
    <property type="molecule type" value="Genomic_DNA"/>
</dbReference>
<dbReference type="Gene3D" id="2.130.10.10">
    <property type="entry name" value="YVTN repeat-like/Quinoprotein amine dehydrogenase"/>
    <property type="match status" value="1"/>
</dbReference>
<dbReference type="InterPro" id="IPR011048">
    <property type="entry name" value="Haem_d1_sf"/>
</dbReference>
<evidence type="ECO:0000313" key="3">
    <source>
        <dbReference type="Proteomes" id="UP000190797"/>
    </source>
</evidence>
<dbReference type="STRING" id="1909395.BKM31_22325"/>
<name>A0A1V0A0T7_9ACTN</name>
<dbReference type="SUPFAM" id="SSF51004">
    <property type="entry name" value="C-terminal (heme d1) domain of cytochrome cd1-nitrite reductase"/>
    <property type="match status" value="1"/>
</dbReference>
<organism evidence="2 3">
    <name type="scientific">[Actinomadura] parvosata subsp. kistnae</name>
    <dbReference type="NCBI Taxonomy" id="1909395"/>
    <lineage>
        <taxon>Bacteria</taxon>
        <taxon>Bacillati</taxon>
        <taxon>Actinomycetota</taxon>
        <taxon>Actinomycetes</taxon>
        <taxon>Streptosporangiales</taxon>
        <taxon>Streptosporangiaceae</taxon>
        <taxon>Nonomuraea</taxon>
    </lineage>
</organism>
<dbReference type="Proteomes" id="UP000190797">
    <property type="component" value="Chromosome"/>
</dbReference>
<dbReference type="AlphaFoldDB" id="A0A1V0A0T7"/>
<protein>
    <submittedName>
        <fullName evidence="2">Uncharacterized protein</fullName>
    </submittedName>
</protein>
<reference evidence="3" key="1">
    <citation type="journal article" date="2017" name="Med. Chem. Commun.">
        <title>Nonomuraea sp. ATCC 55076 harbours the largest actinomycete chromosome to date and the kistamicin biosynthetic gene cluster.</title>
        <authorList>
            <person name="Nazari B."/>
            <person name="Forneris C.C."/>
            <person name="Gibson M.I."/>
            <person name="Moon K."/>
            <person name="Schramma K.R."/>
            <person name="Seyedsayamdost M.R."/>
        </authorList>
    </citation>
    <scope>NUCLEOTIDE SEQUENCE [LARGE SCALE GENOMIC DNA]</scope>
    <source>
        <strain evidence="3">ATCC 55076</strain>
    </source>
</reference>
<feature type="region of interest" description="Disordered" evidence="1">
    <location>
        <begin position="29"/>
        <end position="53"/>
    </location>
</feature>
<accession>A0A1V0A0T7</accession>
<evidence type="ECO:0000256" key="1">
    <source>
        <dbReference type="SAM" id="MobiDB-lite"/>
    </source>
</evidence>
<gene>
    <name evidence="2" type="ORF">BKM31_22325</name>
</gene>